<comment type="caution">
    <text evidence="4">The sequence shown here is derived from an EMBL/GenBank/DDBJ whole genome shotgun (WGS) entry which is preliminary data.</text>
</comment>
<dbReference type="OrthoDB" id="4062651at2759"/>
<accession>A0A815XEB6</accession>
<proteinExistence type="predicted"/>
<keyword evidence="2" id="KW-1133">Transmembrane helix</keyword>
<gene>
    <name evidence="4" type="ORF">KQP761_LOCUS18049</name>
</gene>
<protein>
    <recommendedName>
        <fullName evidence="3">EGF-like domain-containing protein</fullName>
    </recommendedName>
</protein>
<dbReference type="PROSITE" id="PS00022">
    <property type="entry name" value="EGF_1"/>
    <property type="match status" value="1"/>
</dbReference>
<keyword evidence="2" id="KW-0812">Transmembrane</keyword>
<keyword evidence="1" id="KW-1015">Disulfide bond</keyword>
<dbReference type="AlphaFoldDB" id="A0A815XEB6"/>
<feature type="disulfide bond" evidence="1">
    <location>
        <begin position="35"/>
        <end position="44"/>
    </location>
</feature>
<evidence type="ECO:0000313" key="5">
    <source>
        <dbReference type="Proteomes" id="UP000663834"/>
    </source>
</evidence>
<evidence type="ECO:0000256" key="1">
    <source>
        <dbReference type="PROSITE-ProRule" id="PRU00076"/>
    </source>
</evidence>
<feature type="domain" description="EGF-like" evidence="3">
    <location>
        <begin position="7"/>
        <end position="45"/>
    </location>
</feature>
<organism evidence="4 5">
    <name type="scientific">Rotaria magnacalcarata</name>
    <dbReference type="NCBI Taxonomy" id="392030"/>
    <lineage>
        <taxon>Eukaryota</taxon>
        <taxon>Metazoa</taxon>
        <taxon>Spiralia</taxon>
        <taxon>Gnathifera</taxon>
        <taxon>Rotifera</taxon>
        <taxon>Eurotatoria</taxon>
        <taxon>Bdelloidea</taxon>
        <taxon>Philodinida</taxon>
        <taxon>Philodinidae</taxon>
        <taxon>Rotaria</taxon>
    </lineage>
</organism>
<dbReference type="EMBL" id="CAJNOW010009181">
    <property type="protein sequence ID" value="CAF1556628.1"/>
    <property type="molecule type" value="Genomic_DNA"/>
</dbReference>
<name>A0A815XEB6_9BILA</name>
<evidence type="ECO:0000313" key="4">
    <source>
        <dbReference type="EMBL" id="CAF1556628.1"/>
    </source>
</evidence>
<keyword evidence="2" id="KW-0472">Membrane</keyword>
<evidence type="ECO:0000259" key="3">
    <source>
        <dbReference type="PROSITE" id="PS50026"/>
    </source>
</evidence>
<dbReference type="SUPFAM" id="SSF57196">
    <property type="entry name" value="EGF/Laminin"/>
    <property type="match status" value="1"/>
</dbReference>
<keyword evidence="1" id="KW-0245">EGF-like domain</keyword>
<dbReference type="InterPro" id="IPR000742">
    <property type="entry name" value="EGF"/>
</dbReference>
<comment type="caution">
    <text evidence="1">Lacks conserved residue(s) required for the propagation of feature annotation.</text>
</comment>
<dbReference type="Proteomes" id="UP000663834">
    <property type="component" value="Unassembled WGS sequence"/>
</dbReference>
<feature type="transmembrane region" description="Helical" evidence="2">
    <location>
        <begin position="55"/>
        <end position="77"/>
    </location>
</feature>
<reference evidence="4" key="1">
    <citation type="submission" date="2021-02" db="EMBL/GenBank/DDBJ databases">
        <authorList>
            <person name="Nowell W R."/>
        </authorList>
    </citation>
    <scope>NUCLEOTIDE SEQUENCE</scope>
</reference>
<dbReference type="PROSITE" id="PS50026">
    <property type="entry name" value="EGF_3"/>
    <property type="match status" value="1"/>
</dbReference>
<evidence type="ECO:0000256" key="2">
    <source>
        <dbReference type="SAM" id="Phobius"/>
    </source>
</evidence>
<sequence length="91" mass="10405">METVIDDKQSCSIHNPCGTNGYCVDNIDDEWSCRCKFWWNGTLCDEQTNSGKQVIALGCILGAFLIVFYGLNIFYYISHKTNKPKQDTKKK</sequence>
<dbReference type="Gene3D" id="2.10.25.10">
    <property type="entry name" value="Laminin"/>
    <property type="match status" value="1"/>
</dbReference>